<dbReference type="NCBIfam" id="TIGR04056">
    <property type="entry name" value="OMP_RagA_SusC"/>
    <property type="match status" value="1"/>
</dbReference>
<dbReference type="InterPro" id="IPR036942">
    <property type="entry name" value="Beta-barrel_TonB_sf"/>
</dbReference>
<dbReference type="InterPro" id="IPR000866">
    <property type="entry name" value="AhpC/TSA"/>
</dbReference>
<keyword evidence="3 7" id="KW-1134">Transmembrane beta strand</keyword>
<protein>
    <submittedName>
        <fullName evidence="9">SusC/RagA family TonB-linked outer membrane protein</fullName>
    </submittedName>
</protein>
<dbReference type="CDD" id="cd02966">
    <property type="entry name" value="TlpA_like_family"/>
    <property type="match status" value="1"/>
</dbReference>
<dbReference type="PROSITE" id="PS51352">
    <property type="entry name" value="THIOREDOXIN_2"/>
    <property type="match status" value="1"/>
</dbReference>
<feature type="domain" description="Thioredoxin" evidence="8">
    <location>
        <begin position="62"/>
        <end position="223"/>
    </location>
</feature>
<evidence type="ECO:0000256" key="2">
    <source>
        <dbReference type="ARBA" id="ARBA00022448"/>
    </source>
</evidence>
<dbReference type="Gene3D" id="2.40.170.20">
    <property type="entry name" value="TonB-dependent receptor, beta-barrel domain"/>
    <property type="match status" value="1"/>
</dbReference>
<dbReference type="Pfam" id="PF07715">
    <property type="entry name" value="Plug"/>
    <property type="match status" value="1"/>
</dbReference>
<evidence type="ECO:0000313" key="10">
    <source>
        <dbReference type="Proteomes" id="UP001595526"/>
    </source>
</evidence>
<accession>A0ABV7JJH3</accession>
<dbReference type="InterPro" id="IPR023997">
    <property type="entry name" value="TonB-dep_OMP_SusC/RagA_CS"/>
</dbReference>
<dbReference type="EMBL" id="JBHRTA010000036">
    <property type="protein sequence ID" value="MFC3198259.1"/>
    <property type="molecule type" value="Genomic_DNA"/>
</dbReference>
<dbReference type="RefSeq" id="WP_379022743.1">
    <property type="nucleotide sequence ID" value="NZ_JBHRTA010000036.1"/>
</dbReference>
<comment type="caution">
    <text evidence="9">The sequence shown here is derived from an EMBL/GenBank/DDBJ whole genome shotgun (WGS) entry which is preliminary data.</text>
</comment>
<evidence type="ECO:0000256" key="3">
    <source>
        <dbReference type="ARBA" id="ARBA00022452"/>
    </source>
</evidence>
<dbReference type="Proteomes" id="UP001595526">
    <property type="component" value="Unassembled WGS sequence"/>
</dbReference>
<dbReference type="Gene3D" id="3.40.30.10">
    <property type="entry name" value="Glutaredoxin"/>
    <property type="match status" value="1"/>
</dbReference>
<dbReference type="InterPro" id="IPR023996">
    <property type="entry name" value="TonB-dep_OMP_SusC/RagA"/>
</dbReference>
<evidence type="ECO:0000313" key="9">
    <source>
        <dbReference type="EMBL" id="MFC3198259.1"/>
    </source>
</evidence>
<keyword evidence="2 7" id="KW-0813">Transport</keyword>
<proteinExistence type="inferred from homology"/>
<evidence type="ECO:0000256" key="6">
    <source>
        <dbReference type="ARBA" id="ARBA00023237"/>
    </source>
</evidence>
<name>A0ABV7JJH3_9SPHI</name>
<evidence type="ECO:0000256" key="1">
    <source>
        <dbReference type="ARBA" id="ARBA00004571"/>
    </source>
</evidence>
<keyword evidence="5 7" id="KW-0472">Membrane</keyword>
<keyword evidence="10" id="KW-1185">Reference proteome</keyword>
<evidence type="ECO:0000256" key="4">
    <source>
        <dbReference type="ARBA" id="ARBA00022692"/>
    </source>
</evidence>
<dbReference type="InterPro" id="IPR039426">
    <property type="entry name" value="TonB-dep_rcpt-like"/>
</dbReference>
<reference evidence="10" key="1">
    <citation type="journal article" date="2019" name="Int. J. Syst. Evol. Microbiol.">
        <title>The Global Catalogue of Microorganisms (GCM) 10K type strain sequencing project: providing services to taxonomists for standard genome sequencing and annotation.</title>
        <authorList>
            <consortium name="The Broad Institute Genomics Platform"/>
            <consortium name="The Broad Institute Genome Sequencing Center for Infectious Disease"/>
            <person name="Wu L."/>
            <person name="Ma J."/>
        </authorList>
    </citation>
    <scope>NUCLEOTIDE SEQUENCE [LARGE SCALE GENOMIC DNA]</scope>
    <source>
        <strain evidence="10">KCTC 52416</strain>
    </source>
</reference>
<evidence type="ECO:0000259" key="8">
    <source>
        <dbReference type="PROSITE" id="PS51352"/>
    </source>
</evidence>
<sequence>MKLNLRIGEGYAFSTHKLKHTYIRHFSLLAVATIMCLYAHAQRPEPSGPVPLGISLDSIKPLQIGDTIPHGVWHMPLTVWSSTTGSTETITLDDFRGKWIILDFWNTFCGSCIQAFPKNNALQQRFHDEIRILPVTTEDTVRLHRMLERRPHLKASIRESVINDTDLGNIFPHQTVPHIVVISNDGIVSDFPSNSELTTDYIAQRIAPNPQTIGRKEVKESRSLQQQKEVSIMVVDTITGQPLRATVVDVDAQRELAVHEGNLLFRIAGNTHRLRVSHVGYATRLVTINRETPAEFVVGLSSTRNMLEEVPVYTGYQSLPKERATGSFEPVDNALINRSAGYDILSRLEGVTASVLLNRNNYDPNQITARSLNAGQLRIRGESSLFTEANPLVVLDNFPYDGDISNINPNDVESITLLKDAAAASIWGAQAGNGVIVITTKRGRFNQPWRLSFNSNVGMHDKPDLYYKPVLPSPAFIDVERFLFENGYYNSIENNIRRPALSPAVELLISNRDGLLSDDDLQRQLDALGAQDVRDDYLNHVYRNAVQQQHAVSLHGGSDRLTFRTSVGYDDRLQGMTGNRDNRFSLRNELVFKPVDKLEIQTSLQYVKRRVTSRDLSGYGETRMGSYDLYPYAALMNEDGTPARIARDYRLGFTDTAGAGHLLDWNYRPLADVGDRTILNNEILLQTGLSYTIIPALRVNLKYQYQQGKGELHAISGLEMYTVRNKINRFTQINGSEIIRNFPLGAEYYMTNQRQESHNARLQSDFNRRWGRSDIAAIAGLEVRQHTSIGNGRTAYGFDRETLTFAKIDPVNRYPLYGNLGSTALLPVSNDMFSDLTNRYVSAFGNIAYTYYDRYIFSLSARKDASNLLGVETNRKWQPLWSVGGSWIVSREPFFNNPVVNYLKARVTYGYSGNIDPSRAAYTIIAHRPIETLTGRSYADIMNPPDPALRWEKVGTLNAGLDFELLDGRLSGSVETYWKESTDLFGTTPVDWTVGFRTLTVNSANTKGRGTDVTLRSVNLAGRFKWNTTAIYSHNQVELIEYLGPEFMPSSYISSGQSIGTLKGYPFYSLFSYRWAGLDPANGDPQGWLDGGVSKDYTAIERNSTFDDLVFHGSAIPLHFGSLRNDFSYGSISLSVNLTYRLGYYFRRDGLHYTSLFSNYDSHSELQQRWMKPGDEQFTDVPSMIYPASRYRDNFYGNSEVMVERGDHIRLQDVRLGYTIDNVRLGRATLRNFQVSLYANNLGIIWSANKRGIDPDQVSTFPSPRFYNLGLSLTL</sequence>
<gene>
    <name evidence="9" type="ORF">ACFOET_11610</name>
</gene>
<dbReference type="InterPro" id="IPR036249">
    <property type="entry name" value="Thioredoxin-like_sf"/>
</dbReference>
<comment type="similarity">
    <text evidence="7">Belongs to the TonB-dependent receptor family.</text>
</comment>
<dbReference type="Gene3D" id="2.170.130.10">
    <property type="entry name" value="TonB-dependent receptor, plug domain"/>
    <property type="match status" value="1"/>
</dbReference>
<comment type="subcellular location">
    <subcellularLocation>
        <location evidence="1 7">Cell outer membrane</location>
        <topology evidence="1 7">Multi-pass membrane protein</topology>
    </subcellularLocation>
</comment>
<evidence type="ECO:0000256" key="7">
    <source>
        <dbReference type="PROSITE-ProRule" id="PRU01360"/>
    </source>
</evidence>
<dbReference type="Pfam" id="PF00578">
    <property type="entry name" value="AhpC-TSA"/>
    <property type="match status" value="1"/>
</dbReference>
<keyword evidence="6 7" id="KW-0998">Cell outer membrane</keyword>
<dbReference type="SUPFAM" id="SSF56935">
    <property type="entry name" value="Porins"/>
    <property type="match status" value="1"/>
</dbReference>
<dbReference type="InterPro" id="IPR013766">
    <property type="entry name" value="Thioredoxin_domain"/>
</dbReference>
<dbReference type="InterPro" id="IPR050553">
    <property type="entry name" value="Thioredoxin_ResA/DsbE_sf"/>
</dbReference>
<dbReference type="PANTHER" id="PTHR42852">
    <property type="entry name" value="THIOL:DISULFIDE INTERCHANGE PROTEIN DSBE"/>
    <property type="match status" value="1"/>
</dbReference>
<keyword evidence="4 7" id="KW-0812">Transmembrane</keyword>
<dbReference type="SUPFAM" id="SSF52833">
    <property type="entry name" value="Thioredoxin-like"/>
    <property type="match status" value="1"/>
</dbReference>
<evidence type="ECO:0000256" key="5">
    <source>
        <dbReference type="ARBA" id="ARBA00023136"/>
    </source>
</evidence>
<dbReference type="InterPro" id="IPR012910">
    <property type="entry name" value="Plug_dom"/>
</dbReference>
<dbReference type="PROSITE" id="PS52016">
    <property type="entry name" value="TONB_DEPENDENT_REC_3"/>
    <property type="match status" value="1"/>
</dbReference>
<organism evidence="9 10">
    <name type="scientific">Parapedobacter deserti</name>
    <dbReference type="NCBI Taxonomy" id="1912957"/>
    <lineage>
        <taxon>Bacteria</taxon>
        <taxon>Pseudomonadati</taxon>
        <taxon>Bacteroidota</taxon>
        <taxon>Sphingobacteriia</taxon>
        <taxon>Sphingobacteriales</taxon>
        <taxon>Sphingobacteriaceae</taxon>
        <taxon>Parapedobacter</taxon>
    </lineage>
</organism>
<dbReference type="InterPro" id="IPR037066">
    <property type="entry name" value="Plug_dom_sf"/>
</dbReference>
<dbReference type="NCBIfam" id="TIGR04057">
    <property type="entry name" value="SusC_RagA_signa"/>
    <property type="match status" value="1"/>
</dbReference>
<dbReference type="PANTHER" id="PTHR42852:SF13">
    <property type="entry name" value="PROTEIN DIPZ"/>
    <property type="match status" value="1"/>
</dbReference>